<reference evidence="1 2" key="1">
    <citation type="submission" date="2024-12" db="EMBL/GenBank/DDBJ databases">
        <title>The coexistence of Mycolicibacterium septicum and Mycolicibacterium nivoides in clinical samples.</title>
        <authorList>
            <person name="Wang C."/>
            <person name="Feng Y."/>
            <person name="Zong Z."/>
        </authorList>
    </citation>
    <scope>NUCLEOTIDE SEQUENCE [LARGE SCALE GENOMIC DNA]</scope>
    <source>
        <strain evidence="1 2">120309</strain>
    </source>
</reference>
<sequence length="264" mass="27565">MPEATINPDATLIPDKAEVWLLLKSDVTDIDDLIPESPTEDLGALGWLFSGLIDDKKGIPLDPSGEVKEYDAFGHPNFRTKFKKGKLKSGFTALEDNAVTRKIVLPGSAPNKRGAPRDVQVYVLYRFVDEDRAIVWVALRPALAELKGHGGIIDGELSYAELTVHHSPDAAGDVFQVVDGLPITKVFTIGSGVTAYTATVDGEPTASITTMTSAALQTALRALPNVGPTGVAVSGNSGGPLTAVFSVPVSVVSASGTGGTVTVA</sequence>
<name>A0ABW9LAM8_9MYCO</name>
<evidence type="ECO:0000313" key="1">
    <source>
        <dbReference type="EMBL" id="MFN6543917.1"/>
    </source>
</evidence>
<gene>
    <name evidence="1" type="ORF">ACK4CT_12075</name>
</gene>
<comment type="caution">
    <text evidence="1">The sequence shown here is derived from an EMBL/GenBank/DDBJ whole genome shotgun (WGS) entry which is preliminary data.</text>
</comment>
<dbReference type="Proteomes" id="UP001635816">
    <property type="component" value="Unassembled WGS sequence"/>
</dbReference>
<dbReference type="RefSeq" id="WP_409543326.1">
    <property type="nucleotide sequence ID" value="NZ_JBKBDD010000003.1"/>
</dbReference>
<evidence type="ECO:0000313" key="2">
    <source>
        <dbReference type="Proteomes" id="UP001635816"/>
    </source>
</evidence>
<evidence type="ECO:0008006" key="3">
    <source>
        <dbReference type="Google" id="ProtNLM"/>
    </source>
</evidence>
<organism evidence="1 2">
    <name type="scientific">Mycolicibacterium nivoides</name>
    <dbReference type="NCBI Taxonomy" id="2487344"/>
    <lineage>
        <taxon>Bacteria</taxon>
        <taxon>Bacillati</taxon>
        <taxon>Actinomycetota</taxon>
        <taxon>Actinomycetes</taxon>
        <taxon>Mycobacteriales</taxon>
        <taxon>Mycobacteriaceae</taxon>
        <taxon>Mycolicibacterium</taxon>
    </lineage>
</organism>
<proteinExistence type="predicted"/>
<keyword evidence="2" id="KW-1185">Reference proteome</keyword>
<dbReference type="EMBL" id="JBKBDD010000003">
    <property type="protein sequence ID" value="MFN6543917.1"/>
    <property type="molecule type" value="Genomic_DNA"/>
</dbReference>
<protein>
    <recommendedName>
        <fullName evidence="3">Major tail protein</fullName>
    </recommendedName>
</protein>
<accession>A0ABW9LAM8</accession>